<dbReference type="EMBL" id="RBIN01000004">
    <property type="protein sequence ID" value="RKR04455.1"/>
    <property type="molecule type" value="Genomic_DNA"/>
</dbReference>
<name>A0A420WXI8_9GAMM</name>
<dbReference type="AlphaFoldDB" id="A0A420WXI8"/>
<comment type="caution">
    <text evidence="2">The sequence shown here is derived from an EMBL/GenBank/DDBJ whole genome shotgun (WGS) entry which is preliminary data.</text>
</comment>
<dbReference type="RefSeq" id="WP_245977772.1">
    <property type="nucleotide sequence ID" value="NZ_RBIN01000004.1"/>
</dbReference>
<dbReference type="Proteomes" id="UP000281975">
    <property type="component" value="Unassembled WGS sequence"/>
</dbReference>
<proteinExistence type="predicted"/>
<accession>A0A420WXI8</accession>
<protein>
    <submittedName>
        <fullName evidence="2">SlyX protein</fullName>
    </submittedName>
</protein>
<keyword evidence="3" id="KW-1185">Reference proteome</keyword>
<dbReference type="InterPro" id="IPR007236">
    <property type="entry name" value="SlyX"/>
</dbReference>
<evidence type="ECO:0000256" key="1">
    <source>
        <dbReference type="SAM" id="MobiDB-lite"/>
    </source>
</evidence>
<feature type="region of interest" description="Disordered" evidence="1">
    <location>
        <begin position="71"/>
        <end position="94"/>
    </location>
</feature>
<organism evidence="2 3">
    <name type="scientific">Kushneria sinocarnis</name>
    <dbReference type="NCBI Taxonomy" id="595502"/>
    <lineage>
        <taxon>Bacteria</taxon>
        <taxon>Pseudomonadati</taxon>
        <taxon>Pseudomonadota</taxon>
        <taxon>Gammaproteobacteria</taxon>
        <taxon>Oceanospirillales</taxon>
        <taxon>Halomonadaceae</taxon>
        <taxon>Kushneria</taxon>
    </lineage>
</organism>
<dbReference type="Gene3D" id="1.20.5.300">
    <property type="match status" value="1"/>
</dbReference>
<sequence length="94" mass="10989">MNTPPQPDDSNMHAEGSLEATLTRLEDLESRLAWQEDWLERLDETLNRQAATLDRVERLCNLMQTRLREQRSALDELQHDQGGAPEHDERPPHY</sequence>
<reference evidence="2 3" key="1">
    <citation type="submission" date="2018-10" db="EMBL/GenBank/DDBJ databases">
        <title>Genomic Encyclopedia of Type Strains, Phase IV (KMG-IV): sequencing the most valuable type-strain genomes for metagenomic binning, comparative biology and taxonomic classification.</title>
        <authorList>
            <person name="Goeker M."/>
        </authorList>
    </citation>
    <scope>NUCLEOTIDE SEQUENCE [LARGE SCALE GENOMIC DNA]</scope>
    <source>
        <strain evidence="2 3">DSM 23229</strain>
    </source>
</reference>
<gene>
    <name evidence="2" type="ORF">C7446_1663</name>
</gene>
<evidence type="ECO:0000313" key="2">
    <source>
        <dbReference type="EMBL" id="RKR04455.1"/>
    </source>
</evidence>
<dbReference type="Pfam" id="PF04102">
    <property type="entry name" value="SlyX"/>
    <property type="match status" value="1"/>
</dbReference>
<evidence type="ECO:0000313" key="3">
    <source>
        <dbReference type="Proteomes" id="UP000281975"/>
    </source>
</evidence>